<evidence type="ECO:0000256" key="3">
    <source>
        <dbReference type="ARBA" id="ARBA00022729"/>
    </source>
</evidence>
<dbReference type="GO" id="GO:0004180">
    <property type="term" value="F:carboxypeptidase activity"/>
    <property type="evidence" value="ECO:0007669"/>
    <property type="project" value="UniProtKB-KW"/>
</dbReference>
<protein>
    <submittedName>
        <fullName evidence="6">Lysosomal pro-x carboxypeptidase</fullName>
    </submittedName>
</protein>
<evidence type="ECO:0000256" key="4">
    <source>
        <dbReference type="ARBA" id="ARBA00022801"/>
    </source>
</evidence>
<sequence length="533" mass="60883">MMTNLPWQFASSQRGGRQLVQGQVGLPMQLKMFCQRILLAVICLHLNPAIGMKLDVNMQQGVEERNISVKINHHTNSGTDARVFNLRFLIDFTYFDPHQGCILFYAGGYNDIWQYYNKSGFITQVLAKELKALILFGEHRYFGKSFPFGDSNTSFDGENVAYLTVEQAMMDYVILLRIIRTQLFQQYKVKSDYAAIVVGSSYSGLLAAWLRIKFPSTFQGALASSAPMRMTDNLSIDPSAFHVQITKIYEQTNNKCPDLIRKGFSALISWSQDQSRFKELQDIWDTCREPKTENDVKNIITKATLSLTKLAVVNYPYPTHFMAPLPAWPVAEACTKALALLPEHPQLSDYIKALSSIHKTFKWPTCLPLPEDESASLYNQVYDYFHCNQMISNSLYTRNGVSDMFLPAQDWDQEEMTKWCYDKYKLIPQYDWVLDNIGGRDPKKDFSSIENIIFSNGEIDPWLYGGITEEINDRIKVILIPNAAHSLDLATPNSADPPSLIQSRLEEIETIKSWILKYDSIGISQIIKPKQEL</sequence>
<dbReference type="PANTHER" id="PTHR11010:SF38">
    <property type="entry name" value="LYSOSOMAL PRO-X CARBOXYPEPTIDASE"/>
    <property type="match status" value="1"/>
</dbReference>
<comment type="similarity">
    <text evidence="1">Belongs to the peptidase S28 family.</text>
</comment>
<dbReference type="GO" id="GO:0070008">
    <property type="term" value="F:serine-type exopeptidase activity"/>
    <property type="evidence" value="ECO:0007669"/>
    <property type="project" value="InterPro"/>
</dbReference>
<keyword evidence="7" id="KW-1185">Reference proteome</keyword>
<dbReference type="InterPro" id="IPR029058">
    <property type="entry name" value="AB_hydrolase_fold"/>
</dbReference>
<accession>A0A077ZV42</accession>
<dbReference type="AlphaFoldDB" id="A0A077ZV42"/>
<name>A0A077ZV42_STYLE</name>
<keyword evidence="3" id="KW-0732">Signal</keyword>
<evidence type="ECO:0000256" key="1">
    <source>
        <dbReference type="ARBA" id="ARBA00011079"/>
    </source>
</evidence>
<proteinExistence type="inferred from homology"/>
<dbReference type="Proteomes" id="UP000039865">
    <property type="component" value="Unassembled WGS sequence"/>
</dbReference>
<evidence type="ECO:0000256" key="5">
    <source>
        <dbReference type="ARBA" id="ARBA00023180"/>
    </source>
</evidence>
<organism evidence="6 7">
    <name type="scientific">Stylonychia lemnae</name>
    <name type="common">Ciliate</name>
    <dbReference type="NCBI Taxonomy" id="5949"/>
    <lineage>
        <taxon>Eukaryota</taxon>
        <taxon>Sar</taxon>
        <taxon>Alveolata</taxon>
        <taxon>Ciliophora</taxon>
        <taxon>Intramacronucleata</taxon>
        <taxon>Spirotrichea</taxon>
        <taxon>Stichotrichia</taxon>
        <taxon>Sporadotrichida</taxon>
        <taxon>Oxytrichidae</taxon>
        <taxon>Stylonychinae</taxon>
        <taxon>Stylonychia</taxon>
    </lineage>
</organism>
<dbReference type="Pfam" id="PF05577">
    <property type="entry name" value="Peptidase_S28"/>
    <property type="match status" value="1"/>
</dbReference>
<dbReference type="InterPro" id="IPR042269">
    <property type="entry name" value="Ser_carbopepase_S28_SKS"/>
</dbReference>
<evidence type="ECO:0000256" key="2">
    <source>
        <dbReference type="ARBA" id="ARBA00022670"/>
    </source>
</evidence>
<dbReference type="OrthoDB" id="2130629at2759"/>
<dbReference type="SUPFAM" id="SSF53474">
    <property type="entry name" value="alpha/beta-Hydrolases"/>
    <property type="match status" value="1"/>
</dbReference>
<dbReference type="GO" id="GO:0006508">
    <property type="term" value="P:proteolysis"/>
    <property type="evidence" value="ECO:0007669"/>
    <property type="project" value="UniProtKB-KW"/>
</dbReference>
<dbReference type="Gene3D" id="1.20.120.980">
    <property type="entry name" value="Serine carboxypeptidase S28, SKS domain"/>
    <property type="match status" value="1"/>
</dbReference>
<dbReference type="InterPro" id="IPR008758">
    <property type="entry name" value="Peptidase_S28"/>
</dbReference>
<keyword evidence="4" id="KW-0378">Hydrolase</keyword>
<evidence type="ECO:0000313" key="7">
    <source>
        <dbReference type="Proteomes" id="UP000039865"/>
    </source>
</evidence>
<keyword evidence="2" id="KW-0645">Protease</keyword>
<dbReference type="OMA" id="KETSKRC"/>
<dbReference type="InParanoid" id="A0A077ZV42"/>
<reference evidence="6 7" key="1">
    <citation type="submission" date="2014-06" db="EMBL/GenBank/DDBJ databases">
        <authorList>
            <person name="Swart Estienne"/>
        </authorList>
    </citation>
    <scope>NUCLEOTIDE SEQUENCE [LARGE SCALE GENOMIC DNA]</scope>
    <source>
        <strain evidence="6 7">130c</strain>
    </source>
</reference>
<dbReference type="Gene3D" id="3.40.50.1820">
    <property type="entry name" value="alpha/beta hydrolase"/>
    <property type="match status" value="1"/>
</dbReference>
<dbReference type="EMBL" id="CCKQ01002381">
    <property type="protein sequence ID" value="CDW73474.1"/>
    <property type="molecule type" value="Genomic_DNA"/>
</dbReference>
<gene>
    <name evidence="6" type="primary">Contig6483.g6933</name>
    <name evidence="6" type="ORF">STYLEM_2452</name>
</gene>
<keyword evidence="6" id="KW-0121">Carboxypeptidase</keyword>
<evidence type="ECO:0000313" key="6">
    <source>
        <dbReference type="EMBL" id="CDW73474.1"/>
    </source>
</evidence>
<dbReference type="GO" id="GO:0008239">
    <property type="term" value="F:dipeptidyl-peptidase activity"/>
    <property type="evidence" value="ECO:0007669"/>
    <property type="project" value="TreeGrafter"/>
</dbReference>
<dbReference type="PANTHER" id="PTHR11010">
    <property type="entry name" value="PROTEASE S28 PRO-X CARBOXYPEPTIDASE-RELATED"/>
    <property type="match status" value="1"/>
</dbReference>
<keyword evidence="5" id="KW-0325">Glycoprotein</keyword>